<dbReference type="Proteomes" id="UP001141659">
    <property type="component" value="Unassembled WGS sequence"/>
</dbReference>
<organism evidence="3 4">
    <name type="scientific">Mycolicibacterium porcinum</name>
    <dbReference type="NCBI Taxonomy" id="39693"/>
    <lineage>
        <taxon>Bacteria</taxon>
        <taxon>Bacillati</taxon>
        <taxon>Actinomycetota</taxon>
        <taxon>Actinomycetes</taxon>
        <taxon>Mycobacteriales</taxon>
        <taxon>Mycobacteriaceae</taxon>
        <taxon>Mycolicibacterium</taxon>
    </lineage>
</organism>
<reference evidence="3" key="1">
    <citation type="submission" date="2020-07" db="EMBL/GenBank/DDBJ databases">
        <authorList>
            <person name="Pettersson B.M.F."/>
            <person name="Behra P.R.K."/>
            <person name="Ramesh M."/>
            <person name="Das S."/>
            <person name="Dasgupta S."/>
            <person name="Kirsebom L.A."/>
        </authorList>
    </citation>
    <scope>NUCLEOTIDE SEQUENCE</scope>
    <source>
        <strain evidence="3">DSM 44242</strain>
    </source>
</reference>
<accession>A0AAW5T5D1</accession>
<evidence type="ECO:0000313" key="4">
    <source>
        <dbReference type="Proteomes" id="UP001141659"/>
    </source>
</evidence>
<feature type="region of interest" description="Disordered" evidence="1">
    <location>
        <begin position="237"/>
        <end position="341"/>
    </location>
</feature>
<dbReference type="RefSeq" id="WP_160117157.1">
    <property type="nucleotide sequence ID" value="NZ_JACKVC010000017.1"/>
</dbReference>
<comment type="caution">
    <text evidence="3">The sequence shown here is derived from an EMBL/GenBank/DDBJ whole genome shotgun (WGS) entry which is preliminary data.</text>
</comment>
<sequence length="542" mass="57875">MVVAGLVHGRDVVQTAMAGQRAATAALVEADFTGLSTAELLALQSERERLARTQALIDHRIQAALMAQATPHEIGGKSWKDVLATRMRISTKEAARRVAAATELGPRYAIGGEVLEPLLPACAAALRAGAINTEHITIIAATLGKATHYVNTAELAQVESDLVTAATRDTPETLKAAADKLLYLLNQDGDSPDVAAHLRGLRIGKQDPDGLVHIQGWLDPETAAYLSAITSAWGAPGLNNPADAEPVHNPTPNPFEDPTDADVPAPDMPETDIDSAEPQDCVADAAGAESDTSATETGTEAEPVASQGQAAPYSPDPETQAQARERQEQAAARDTRTQAQRNHDALKAALREVLMSKRLGQHGGLPVTVVVSTTLAELEAGAGIAVTGSGLRMPMKDLIRLAEHSFHYLTVYKRHTAEPLYMARTKRLATKAQRLLLYNRDRGCTRPGCTAAADRCEVHHAQADWQHGGHTDAPDLTLGCGPDNRLVGLGWTTTIDPDTGRIHWHPPPLMNTGQDTLNHHFHPEELLIPPEEADDGQTPAES</sequence>
<dbReference type="InterPro" id="IPR003615">
    <property type="entry name" value="HNH_nuc"/>
</dbReference>
<proteinExistence type="predicted"/>
<dbReference type="InterPro" id="IPR003870">
    <property type="entry name" value="DUF222"/>
</dbReference>
<evidence type="ECO:0000259" key="2">
    <source>
        <dbReference type="Pfam" id="PF02720"/>
    </source>
</evidence>
<dbReference type="EMBL" id="JACKVC010000017">
    <property type="protein sequence ID" value="MCV7390114.1"/>
    <property type="molecule type" value="Genomic_DNA"/>
</dbReference>
<feature type="domain" description="DUF222" evidence="2">
    <location>
        <begin position="45"/>
        <end position="441"/>
    </location>
</feature>
<dbReference type="AlphaFoldDB" id="A0AAW5T5D1"/>
<evidence type="ECO:0000313" key="3">
    <source>
        <dbReference type="EMBL" id="MCV7390114.1"/>
    </source>
</evidence>
<name>A0AAW5T5D1_9MYCO</name>
<evidence type="ECO:0000256" key="1">
    <source>
        <dbReference type="SAM" id="MobiDB-lite"/>
    </source>
</evidence>
<feature type="compositionally biased region" description="Basic and acidic residues" evidence="1">
    <location>
        <begin position="323"/>
        <end position="341"/>
    </location>
</feature>
<protein>
    <submittedName>
        <fullName evidence="3">DUF222 domain-containing protein</fullName>
    </submittedName>
</protein>
<dbReference type="Pfam" id="PF02720">
    <property type="entry name" value="DUF222"/>
    <property type="match status" value="1"/>
</dbReference>
<gene>
    <name evidence="3" type="ORF">H5P34_18810</name>
</gene>
<reference evidence="3" key="2">
    <citation type="journal article" date="2022" name="BMC Genomics">
        <title>Comparative genome analysis of mycobacteria focusing on tRNA and non-coding RNA.</title>
        <authorList>
            <person name="Behra P.R.K."/>
            <person name="Pettersson B.M.F."/>
            <person name="Ramesh M."/>
            <person name="Das S."/>
            <person name="Dasgupta S."/>
            <person name="Kirsebom L.A."/>
        </authorList>
    </citation>
    <scope>NUCLEOTIDE SEQUENCE</scope>
    <source>
        <strain evidence="3">DSM 44242</strain>
    </source>
</reference>
<dbReference type="CDD" id="cd00085">
    <property type="entry name" value="HNHc"/>
    <property type="match status" value="1"/>
</dbReference>